<protein>
    <recommendedName>
        <fullName evidence="8">Amino acid transporter transmembrane domain-containing protein</fullName>
    </recommendedName>
</protein>
<keyword evidence="10" id="KW-1185">Reference proteome</keyword>
<proteinExistence type="inferred from homology"/>
<feature type="transmembrane region" description="Helical" evidence="7">
    <location>
        <begin position="410"/>
        <end position="427"/>
    </location>
</feature>
<feature type="transmembrane region" description="Helical" evidence="7">
    <location>
        <begin position="345"/>
        <end position="368"/>
    </location>
</feature>
<feature type="transmembrane region" description="Helical" evidence="7">
    <location>
        <begin position="297"/>
        <end position="316"/>
    </location>
</feature>
<feature type="transmembrane region" description="Helical" evidence="7">
    <location>
        <begin position="233"/>
        <end position="254"/>
    </location>
</feature>
<dbReference type="GO" id="GO:0016020">
    <property type="term" value="C:membrane"/>
    <property type="evidence" value="ECO:0007669"/>
    <property type="project" value="UniProtKB-SubCell"/>
</dbReference>
<dbReference type="GO" id="GO:0015179">
    <property type="term" value="F:L-amino acid transmembrane transporter activity"/>
    <property type="evidence" value="ECO:0007669"/>
    <property type="project" value="TreeGrafter"/>
</dbReference>
<keyword evidence="5 7" id="KW-0472">Membrane</keyword>
<comment type="caution">
    <text evidence="9">The sequence shown here is derived from an EMBL/GenBank/DDBJ whole genome shotgun (WGS) entry which is preliminary data.</text>
</comment>
<evidence type="ECO:0000256" key="3">
    <source>
        <dbReference type="ARBA" id="ARBA00022692"/>
    </source>
</evidence>
<feature type="transmembrane region" description="Helical" evidence="7">
    <location>
        <begin position="474"/>
        <end position="496"/>
    </location>
</feature>
<feature type="transmembrane region" description="Helical" evidence="7">
    <location>
        <begin position="380"/>
        <end position="404"/>
    </location>
</feature>
<keyword evidence="3 7" id="KW-0812">Transmembrane</keyword>
<feature type="transmembrane region" description="Helical" evidence="7">
    <location>
        <begin position="83"/>
        <end position="102"/>
    </location>
</feature>
<evidence type="ECO:0000256" key="7">
    <source>
        <dbReference type="SAM" id="Phobius"/>
    </source>
</evidence>
<sequence>MHRVQPFPMLARCHYLETDPRPWFRWLENGFGPDQPGNALRHPEPAPAPGSPRTLTNREEFSAELERDKAAARRSLRTASWGMMFYLITTDVIGPFNAPYAFSTVGFAGGIMLYLTFGLAAYYSSFLLLNLYLRLDSDHHPIHSFGELMEVFFGKIGHYGVSFIQVLQILFIVGMSSQSGLAYAGSNVIAQAQIMTQLTAPHGSLCFVVSIVIWTIIGAVISIPFRSLSKLSYVASFNVFINLVIIFMSMGFIAHSAPNYEGAAAAYVNMVFGWSGFMIFVEFLNEMRRPYEFVKSFTCAEALVLVVYLVYGSYVYGLQGQYTLPVAFQGVSSYSWQSAGNGLALWAYTMASVTYLNIAVKVVYWLLFEDVFHGPELMTWAGFVYWTILQCLCWTISFVIGTAIPQVQTIQALVGAAFLLQFSYTFPPLMQLSFDVQGDASKQDGLYRPDSSPDRIDNWSQWSRWRRGLFTGRVAFKGVNLVYLLASLATCALGIWGSVETIKTTFETSAATSFGCAAPV</sequence>
<dbReference type="EMBL" id="RSCD01000019">
    <property type="protein sequence ID" value="RSH85785.1"/>
    <property type="molecule type" value="Genomic_DNA"/>
</dbReference>
<feature type="transmembrane region" description="Helical" evidence="7">
    <location>
        <begin position="202"/>
        <end position="221"/>
    </location>
</feature>
<dbReference type="AlphaFoldDB" id="A0A427Y3Y2"/>
<feature type="transmembrane region" description="Helical" evidence="7">
    <location>
        <begin position="114"/>
        <end position="135"/>
    </location>
</feature>
<evidence type="ECO:0000256" key="5">
    <source>
        <dbReference type="ARBA" id="ARBA00023136"/>
    </source>
</evidence>
<gene>
    <name evidence="9" type="ORF">EHS25_003926</name>
</gene>
<evidence type="ECO:0000256" key="6">
    <source>
        <dbReference type="SAM" id="MobiDB-lite"/>
    </source>
</evidence>
<evidence type="ECO:0000256" key="4">
    <source>
        <dbReference type="ARBA" id="ARBA00022989"/>
    </source>
</evidence>
<comment type="subcellular location">
    <subcellularLocation>
        <location evidence="1">Membrane</location>
        <topology evidence="1">Multi-pass membrane protein</topology>
    </subcellularLocation>
</comment>
<dbReference type="PANTHER" id="PTHR22950">
    <property type="entry name" value="AMINO ACID TRANSPORTER"/>
    <property type="match status" value="1"/>
</dbReference>
<dbReference type="Pfam" id="PF01490">
    <property type="entry name" value="Aa_trans"/>
    <property type="match status" value="1"/>
</dbReference>
<evidence type="ECO:0000259" key="8">
    <source>
        <dbReference type="Pfam" id="PF01490"/>
    </source>
</evidence>
<dbReference type="Proteomes" id="UP000279259">
    <property type="component" value="Unassembled WGS sequence"/>
</dbReference>
<evidence type="ECO:0000256" key="1">
    <source>
        <dbReference type="ARBA" id="ARBA00004141"/>
    </source>
</evidence>
<feature type="domain" description="Amino acid transporter transmembrane" evidence="8">
    <location>
        <begin position="77"/>
        <end position="433"/>
    </location>
</feature>
<dbReference type="PANTHER" id="PTHR22950:SF461">
    <property type="entry name" value="AMINO ACID TRANSPORTER TRANSMEMBRANE DOMAIN-CONTAINING PROTEIN"/>
    <property type="match status" value="1"/>
</dbReference>
<evidence type="ECO:0000256" key="2">
    <source>
        <dbReference type="ARBA" id="ARBA00008066"/>
    </source>
</evidence>
<organism evidence="9 10">
    <name type="scientific">Saitozyma podzolica</name>
    <dbReference type="NCBI Taxonomy" id="1890683"/>
    <lineage>
        <taxon>Eukaryota</taxon>
        <taxon>Fungi</taxon>
        <taxon>Dikarya</taxon>
        <taxon>Basidiomycota</taxon>
        <taxon>Agaricomycotina</taxon>
        <taxon>Tremellomycetes</taxon>
        <taxon>Tremellales</taxon>
        <taxon>Trimorphomycetaceae</taxon>
        <taxon>Saitozyma</taxon>
    </lineage>
</organism>
<keyword evidence="4 7" id="KW-1133">Transmembrane helix</keyword>
<dbReference type="InterPro" id="IPR013057">
    <property type="entry name" value="AA_transpt_TM"/>
</dbReference>
<comment type="similarity">
    <text evidence="2">Belongs to the amino acid/polyamine transporter 2 family.</text>
</comment>
<dbReference type="STRING" id="1890683.A0A427Y3Y2"/>
<dbReference type="OrthoDB" id="40134at2759"/>
<feature type="transmembrane region" description="Helical" evidence="7">
    <location>
        <begin position="156"/>
        <end position="175"/>
    </location>
</feature>
<reference evidence="9 10" key="1">
    <citation type="submission" date="2018-11" db="EMBL/GenBank/DDBJ databases">
        <title>Genome sequence of Saitozyma podzolica DSM 27192.</title>
        <authorList>
            <person name="Aliyu H."/>
            <person name="Gorte O."/>
            <person name="Ochsenreither K."/>
        </authorList>
    </citation>
    <scope>NUCLEOTIDE SEQUENCE [LARGE SCALE GENOMIC DNA]</scope>
    <source>
        <strain evidence="9 10">DSM 27192</strain>
    </source>
</reference>
<feature type="transmembrane region" description="Helical" evidence="7">
    <location>
        <begin position="266"/>
        <end position="285"/>
    </location>
</feature>
<evidence type="ECO:0000313" key="9">
    <source>
        <dbReference type="EMBL" id="RSH85785.1"/>
    </source>
</evidence>
<accession>A0A427Y3Y2</accession>
<feature type="region of interest" description="Disordered" evidence="6">
    <location>
        <begin position="35"/>
        <end position="55"/>
    </location>
</feature>
<name>A0A427Y3Y2_9TREE</name>
<evidence type="ECO:0000313" key="10">
    <source>
        <dbReference type="Proteomes" id="UP000279259"/>
    </source>
</evidence>